<protein>
    <submittedName>
        <fullName evidence="1">Phage late control gene D protein (GPD)</fullName>
    </submittedName>
</protein>
<reference evidence="1 2" key="1">
    <citation type="submission" date="2016-10" db="EMBL/GenBank/DDBJ databases">
        <authorList>
            <person name="de Groot N.N."/>
        </authorList>
    </citation>
    <scope>NUCLEOTIDE SEQUENCE [LARGE SCALE GENOMIC DNA]</scope>
    <source>
        <strain evidence="1 2">Nl18</strain>
    </source>
</reference>
<proteinExistence type="predicted"/>
<sequence>MSSNYQIFFDNQPADADFYTSISLLEVEENMDLPGAVELNVPVSRTEAGDLTYVSDDRLRPMTNLAVVVSASSSDSSRVIADAASVPCRGDSGGTGAQCIFDGYVLSHKLHLNTGVTDSKLKVWGQDASWLMNLTEKVKEWVNVSDIDAANSIFGDYGIIPAEENSDEDSPSHNEFGHSLMQRATDIQFLRALARRNGKFCRVVCTDKPGVRTGYFASPKLDVKPVTTFSITDSETWNVQSLDLQWEVTAPSAVIARQALFTDPDPDGASADSSDTGLPLLGDRGLANFSGSPMTVLLAAPVDEGDELTLRAQSLLRESAWFVRCEGEADIARLGVVLRAGMIVAIEGVGALHSGKYLVWSVRHMITPDDYRMKFVLVRNAVGQSSTGGGGGLAGLIGA</sequence>
<name>A0A1H8LFS7_9PROT</name>
<dbReference type="AlphaFoldDB" id="A0A1H8LFS7"/>
<evidence type="ECO:0000313" key="1">
    <source>
        <dbReference type="EMBL" id="SEO03909.1"/>
    </source>
</evidence>
<dbReference type="SUPFAM" id="SSF69279">
    <property type="entry name" value="Phage tail proteins"/>
    <property type="match status" value="1"/>
</dbReference>
<dbReference type="Proteomes" id="UP000183898">
    <property type="component" value="Unassembled WGS sequence"/>
</dbReference>
<organism evidence="1 2">
    <name type="scientific">Nitrosospira multiformis</name>
    <dbReference type="NCBI Taxonomy" id="1231"/>
    <lineage>
        <taxon>Bacteria</taxon>
        <taxon>Pseudomonadati</taxon>
        <taxon>Pseudomonadota</taxon>
        <taxon>Betaproteobacteria</taxon>
        <taxon>Nitrosomonadales</taxon>
        <taxon>Nitrosomonadaceae</taxon>
        <taxon>Nitrosospira</taxon>
    </lineage>
</organism>
<dbReference type="RefSeq" id="WP_074747567.1">
    <property type="nucleotide sequence ID" value="NZ_FOCT01000010.1"/>
</dbReference>
<accession>A0A1H8LFS7</accession>
<dbReference type="EMBL" id="FOCT01000010">
    <property type="protein sequence ID" value="SEO03909.1"/>
    <property type="molecule type" value="Genomic_DNA"/>
</dbReference>
<gene>
    <name evidence="1" type="ORF">SAMN05216404_11088</name>
</gene>
<evidence type="ECO:0000313" key="2">
    <source>
        <dbReference type="Proteomes" id="UP000183898"/>
    </source>
</evidence>